<reference evidence="2" key="2">
    <citation type="journal article" date="2022" name="BMC Genomics">
        <title>Comparative genome analysis of mycobacteria focusing on tRNA and non-coding RNA.</title>
        <authorList>
            <person name="Behra P.R.K."/>
            <person name="Pettersson B.M.F."/>
            <person name="Ramesh M."/>
            <person name="Das S."/>
            <person name="Dasgupta S."/>
            <person name="Kirsebom L.A."/>
        </authorList>
    </citation>
    <scope>NUCLEOTIDE SEQUENCE</scope>
    <source>
        <strain evidence="2">DSM 44242</strain>
    </source>
</reference>
<evidence type="ECO:0000259" key="1">
    <source>
        <dbReference type="Pfam" id="PF00881"/>
    </source>
</evidence>
<gene>
    <name evidence="2" type="ORF">H5P34_08015</name>
</gene>
<sequence>MGDLLTGIAAQRACRRFDPTGAVPDADIEQMLTAAVHAPSAENTQPWTFIVVRDAQSRKLLADWWTETWNGGGGDFVKQSLDDKVLVADLEYGFAKGGFAAAPVVVVVCADIERVAEIHAPSSIYPAVQNLLLAANDLGYGSCLTTGLTTFGIDRVRELLALPATLNPMAAVYVGQPSKKLSPPRRRPATSVTYRERFGTPW</sequence>
<dbReference type="InterPro" id="IPR050627">
    <property type="entry name" value="Nitroreductase/BluB"/>
</dbReference>
<dbReference type="GO" id="GO:0016491">
    <property type="term" value="F:oxidoreductase activity"/>
    <property type="evidence" value="ECO:0007669"/>
    <property type="project" value="InterPro"/>
</dbReference>
<reference evidence="2" key="1">
    <citation type="submission" date="2020-07" db="EMBL/GenBank/DDBJ databases">
        <authorList>
            <person name="Pettersson B.M.F."/>
            <person name="Behra P.R.K."/>
            <person name="Ramesh M."/>
            <person name="Das S."/>
            <person name="Dasgupta S."/>
            <person name="Kirsebom L.A."/>
        </authorList>
    </citation>
    <scope>NUCLEOTIDE SEQUENCE</scope>
    <source>
        <strain evidence="2">DSM 44242</strain>
    </source>
</reference>
<dbReference type="InterPro" id="IPR029479">
    <property type="entry name" value="Nitroreductase"/>
</dbReference>
<dbReference type="SUPFAM" id="SSF55469">
    <property type="entry name" value="FMN-dependent nitroreductase-like"/>
    <property type="match status" value="1"/>
</dbReference>
<dbReference type="InterPro" id="IPR000415">
    <property type="entry name" value="Nitroreductase-like"/>
</dbReference>
<organism evidence="2 3">
    <name type="scientific">Mycolicibacterium porcinum</name>
    <dbReference type="NCBI Taxonomy" id="39693"/>
    <lineage>
        <taxon>Bacteria</taxon>
        <taxon>Bacillati</taxon>
        <taxon>Actinomycetota</taxon>
        <taxon>Actinomycetes</taxon>
        <taxon>Mycobacteriales</taxon>
        <taxon>Mycobacteriaceae</taxon>
        <taxon>Mycolicibacterium</taxon>
    </lineage>
</organism>
<comment type="caution">
    <text evidence="2">The sequence shown here is derived from an EMBL/GenBank/DDBJ whole genome shotgun (WGS) entry which is preliminary data.</text>
</comment>
<evidence type="ECO:0000313" key="2">
    <source>
        <dbReference type="EMBL" id="MCV7387989.1"/>
    </source>
</evidence>
<dbReference type="AlphaFoldDB" id="A0AAW5SY67"/>
<name>A0AAW5SY67_9MYCO</name>
<protein>
    <submittedName>
        <fullName evidence="2">Nitroreductase family protein</fullName>
    </submittedName>
</protein>
<dbReference type="Gene3D" id="3.40.109.10">
    <property type="entry name" value="NADH Oxidase"/>
    <property type="match status" value="1"/>
</dbReference>
<feature type="domain" description="Nitroreductase" evidence="1">
    <location>
        <begin position="8"/>
        <end position="175"/>
    </location>
</feature>
<dbReference type="EMBL" id="JACKVC010000010">
    <property type="protein sequence ID" value="MCV7387989.1"/>
    <property type="molecule type" value="Genomic_DNA"/>
</dbReference>
<dbReference type="PANTHER" id="PTHR23026:SF123">
    <property type="entry name" value="NAD(P)H NITROREDUCTASE RV3131-RELATED"/>
    <property type="match status" value="1"/>
</dbReference>
<proteinExistence type="predicted"/>
<dbReference type="Proteomes" id="UP001141659">
    <property type="component" value="Unassembled WGS sequence"/>
</dbReference>
<evidence type="ECO:0000313" key="3">
    <source>
        <dbReference type="Proteomes" id="UP001141659"/>
    </source>
</evidence>
<accession>A0AAW5SY67</accession>
<dbReference type="PANTHER" id="PTHR23026">
    <property type="entry name" value="NADPH NITROREDUCTASE"/>
    <property type="match status" value="1"/>
</dbReference>
<dbReference type="RefSeq" id="WP_036446980.1">
    <property type="nucleotide sequence ID" value="NZ_JACKVC010000010.1"/>
</dbReference>
<dbReference type="Pfam" id="PF00881">
    <property type="entry name" value="Nitroreductase"/>
    <property type="match status" value="1"/>
</dbReference>